<accession>X1L1Y0</accession>
<feature type="non-terminal residue" evidence="2">
    <location>
        <position position="137"/>
    </location>
</feature>
<dbReference type="EMBL" id="BARV01013258">
    <property type="protein sequence ID" value="GAI13352.1"/>
    <property type="molecule type" value="Genomic_DNA"/>
</dbReference>
<name>X1L1Y0_9ZZZZ</name>
<dbReference type="AlphaFoldDB" id="X1L1Y0"/>
<comment type="caution">
    <text evidence="2">The sequence shown here is derived from an EMBL/GenBank/DDBJ whole genome shotgun (WGS) entry which is preliminary data.</text>
</comment>
<organism evidence="2">
    <name type="scientific">marine sediment metagenome</name>
    <dbReference type="NCBI Taxonomy" id="412755"/>
    <lineage>
        <taxon>unclassified sequences</taxon>
        <taxon>metagenomes</taxon>
        <taxon>ecological metagenomes</taxon>
    </lineage>
</organism>
<gene>
    <name evidence="2" type="ORF">S06H3_24063</name>
</gene>
<feature type="region of interest" description="Disordered" evidence="1">
    <location>
        <begin position="23"/>
        <end position="42"/>
    </location>
</feature>
<evidence type="ECO:0000256" key="1">
    <source>
        <dbReference type="SAM" id="MobiDB-lite"/>
    </source>
</evidence>
<proteinExistence type="predicted"/>
<evidence type="ECO:0000313" key="2">
    <source>
        <dbReference type="EMBL" id="GAI13352.1"/>
    </source>
</evidence>
<protein>
    <submittedName>
        <fullName evidence="2">Uncharacterized protein</fullName>
    </submittedName>
</protein>
<reference evidence="2" key="1">
    <citation type="journal article" date="2014" name="Front. Microbiol.">
        <title>High frequency of phylogenetically diverse reductive dehalogenase-homologous genes in deep subseafloor sedimentary metagenomes.</title>
        <authorList>
            <person name="Kawai M."/>
            <person name="Futagami T."/>
            <person name="Toyoda A."/>
            <person name="Takaki Y."/>
            <person name="Nishi S."/>
            <person name="Hori S."/>
            <person name="Arai W."/>
            <person name="Tsubouchi T."/>
            <person name="Morono Y."/>
            <person name="Uchiyama I."/>
            <person name="Ito T."/>
            <person name="Fujiyama A."/>
            <person name="Inagaki F."/>
            <person name="Takami H."/>
        </authorList>
    </citation>
    <scope>NUCLEOTIDE SEQUENCE</scope>
    <source>
        <strain evidence="2">Expedition CK06-06</strain>
    </source>
</reference>
<sequence length="137" mass="14260">MGMPIEKGSLFSLRAKGGIGKARKKRMGELPEAPAPPPVPFEIGSAAIDRPAHFGSVQTTILNKANPATMAGIITEVNDYAHTAGEDNLFVGIFFNTGGDNWTCRSAANAAVPGGEGLKTLSGLALDCQVGDCIAFW</sequence>